<dbReference type="PANTHER" id="PTHR30622">
    <property type="entry name" value="UNDECAPRENYL-DIPHOSPHATASE"/>
    <property type="match status" value="1"/>
</dbReference>
<evidence type="ECO:0000256" key="16">
    <source>
        <dbReference type="ARBA" id="ARBA00047594"/>
    </source>
</evidence>
<comment type="subcellular location">
    <subcellularLocation>
        <location evidence="1 17">Cell membrane</location>
        <topology evidence="1 17">Multi-pass membrane protein</topology>
    </subcellularLocation>
</comment>
<evidence type="ECO:0000256" key="12">
    <source>
        <dbReference type="ARBA" id="ARBA00023251"/>
    </source>
</evidence>
<dbReference type="AlphaFoldDB" id="A0A8J7WLS1"/>
<feature type="transmembrane region" description="Helical" evidence="17">
    <location>
        <begin position="287"/>
        <end position="307"/>
    </location>
</feature>
<evidence type="ECO:0000256" key="6">
    <source>
        <dbReference type="ARBA" id="ARBA00022692"/>
    </source>
</evidence>
<keyword evidence="12 17" id="KW-0046">Antibiotic resistance</keyword>
<feature type="transmembrane region" description="Helical" evidence="17">
    <location>
        <begin position="319"/>
        <end position="337"/>
    </location>
</feature>
<dbReference type="NCBIfam" id="NF001395">
    <property type="entry name" value="PRK00281.3-1"/>
    <property type="match status" value="1"/>
</dbReference>
<evidence type="ECO:0000256" key="5">
    <source>
        <dbReference type="ARBA" id="ARBA00022475"/>
    </source>
</evidence>
<keyword evidence="11 17" id="KW-0472">Membrane</keyword>
<sequence>MTYLEAIVIGLVQGVAELFPVSSLGHAVLIPAFLGGSWAADMDMTAKQSPYLALVVALHVATACALLLFFRRDWVRVISGLISSVRNRRIETPYEKLAWLLIIGTIPVGLAGLVLDKLLREHLGKPLWAAVFLALNGLLLLGAERLRGGRAGAAEQASATGRRAERGARADRGAVTAASGGSRRKQSTATLEPPRELDRHGRELPPEIASDIRLARLSRGTAVQVGAAQILGLFPGLSRSGATIVAGLFKGLHHEDAARFAFLLATPVILLAGLYKLPELAKPENSAVIGPAIAGSLVTFVASYVSVRYLVRYFETRTLTPFAIYCLVVGALSVVRFA</sequence>
<keyword evidence="5 17" id="KW-1003">Cell membrane</keyword>
<evidence type="ECO:0000256" key="8">
    <source>
        <dbReference type="ARBA" id="ARBA00022960"/>
    </source>
</evidence>
<evidence type="ECO:0000256" key="10">
    <source>
        <dbReference type="ARBA" id="ARBA00022989"/>
    </source>
</evidence>
<keyword evidence="20" id="KW-1185">Reference proteome</keyword>
<dbReference type="InterPro" id="IPR003824">
    <property type="entry name" value="UppP"/>
</dbReference>
<dbReference type="PANTHER" id="PTHR30622:SF4">
    <property type="entry name" value="UNDECAPRENYL-DIPHOSPHATASE"/>
    <property type="match status" value="1"/>
</dbReference>
<feature type="transmembrane region" description="Helical" evidence="17">
    <location>
        <begin position="97"/>
        <end position="115"/>
    </location>
</feature>
<evidence type="ECO:0000256" key="17">
    <source>
        <dbReference type="HAMAP-Rule" id="MF_01006"/>
    </source>
</evidence>
<comment type="catalytic activity">
    <reaction evidence="16 17">
        <text>di-trans,octa-cis-undecaprenyl diphosphate + H2O = di-trans,octa-cis-undecaprenyl phosphate + phosphate + H(+)</text>
        <dbReference type="Rhea" id="RHEA:28094"/>
        <dbReference type="ChEBI" id="CHEBI:15377"/>
        <dbReference type="ChEBI" id="CHEBI:15378"/>
        <dbReference type="ChEBI" id="CHEBI:43474"/>
        <dbReference type="ChEBI" id="CHEBI:58405"/>
        <dbReference type="ChEBI" id="CHEBI:60392"/>
        <dbReference type="EC" id="3.6.1.27"/>
    </reaction>
</comment>
<evidence type="ECO:0000256" key="7">
    <source>
        <dbReference type="ARBA" id="ARBA00022801"/>
    </source>
</evidence>
<organism evidence="19 20">
    <name type="scientific">Actinocrinis puniceicyclus</name>
    <dbReference type="NCBI Taxonomy" id="977794"/>
    <lineage>
        <taxon>Bacteria</taxon>
        <taxon>Bacillati</taxon>
        <taxon>Actinomycetota</taxon>
        <taxon>Actinomycetes</taxon>
        <taxon>Catenulisporales</taxon>
        <taxon>Actinospicaceae</taxon>
        <taxon>Actinocrinis</taxon>
    </lineage>
</organism>
<dbReference type="GO" id="GO:0046677">
    <property type="term" value="P:response to antibiotic"/>
    <property type="evidence" value="ECO:0007669"/>
    <property type="project" value="UniProtKB-UniRule"/>
</dbReference>
<feature type="region of interest" description="Disordered" evidence="18">
    <location>
        <begin position="152"/>
        <end position="203"/>
    </location>
</feature>
<keyword evidence="6 17" id="KW-0812">Transmembrane</keyword>
<dbReference type="EC" id="3.6.1.27" evidence="3 17"/>
<evidence type="ECO:0000256" key="14">
    <source>
        <dbReference type="ARBA" id="ARBA00032707"/>
    </source>
</evidence>
<evidence type="ECO:0000256" key="18">
    <source>
        <dbReference type="SAM" id="MobiDB-lite"/>
    </source>
</evidence>
<dbReference type="GO" id="GO:0071555">
    <property type="term" value="P:cell wall organization"/>
    <property type="evidence" value="ECO:0007669"/>
    <property type="project" value="UniProtKB-KW"/>
</dbReference>
<evidence type="ECO:0000256" key="11">
    <source>
        <dbReference type="ARBA" id="ARBA00023136"/>
    </source>
</evidence>
<evidence type="ECO:0000256" key="1">
    <source>
        <dbReference type="ARBA" id="ARBA00004651"/>
    </source>
</evidence>
<dbReference type="Pfam" id="PF02673">
    <property type="entry name" value="BacA"/>
    <property type="match status" value="2"/>
</dbReference>
<comment type="function">
    <text evidence="17">Catalyzes the dephosphorylation of undecaprenyl diphosphate (UPP). Confers resistance to bacitracin.</text>
</comment>
<dbReference type="EMBL" id="JAGSXH010000004">
    <property type="protein sequence ID" value="MBS2961830.1"/>
    <property type="molecule type" value="Genomic_DNA"/>
</dbReference>
<accession>A0A8J7WLS1</accession>
<dbReference type="Proteomes" id="UP000677913">
    <property type="component" value="Unassembled WGS sequence"/>
</dbReference>
<evidence type="ECO:0000256" key="13">
    <source>
        <dbReference type="ARBA" id="ARBA00023316"/>
    </source>
</evidence>
<comment type="caution">
    <text evidence="19">The sequence shown here is derived from an EMBL/GenBank/DDBJ whole genome shotgun (WGS) entry which is preliminary data.</text>
</comment>
<keyword evidence="8 17" id="KW-0133">Cell shape</keyword>
<feature type="transmembrane region" description="Helical" evidence="17">
    <location>
        <begin position="51"/>
        <end position="70"/>
    </location>
</feature>
<gene>
    <name evidence="17" type="primary">uppP</name>
    <name evidence="19" type="ORF">KGA66_02135</name>
</gene>
<evidence type="ECO:0000256" key="2">
    <source>
        <dbReference type="ARBA" id="ARBA00010621"/>
    </source>
</evidence>
<evidence type="ECO:0000256" key="9">
    <source>
        <dbReference type="ARBA" id="ARBA00022984"/>
    </source>
</evidence>
<evidence type="ECO:0000256" key="4">
    <source>
        <dbReference type="ARBA" id="ARBA00021581"/>
    </source>
</evidence>
<keyword evidence="9 17" id="KW-0573">Peptidoglycan synthesis</keyword>
<dbReference type="GO" id="GO:0009252">
    <property type="term" value="P:peptidoglycan biosynthetic process"/>
    <property type="evidence" value="ECO:0007669"/>
    <property type="project" value="UniProtKB-KW"/>
</dbReference>
<evidence type="ECO:0000313" key="20">
    <source>
        <dbReference type="Proteomes" id="UP000677913"/>
    </source>
</evidence>
<keyword evidence="13 17" id="KW-0961">Cell wall biogenesis/degradation</keyword>
<reference evidence="19" key="1">
    <citation type="submission" date="2021-04" db="EMBL/GenBank/DDBJ databases">
        <title>Genome based classification of Actinospica acidithermotolerans sp. nov., an actinobacterium isolated from an Indonesian hot spring.</title>
        <authorList>
            <person name="Kusuma A.B."/>
            <person name="Putra K.E."/>
            <person name="Nafisah S."/>
            <person name="Loh J."/>
            <person name="Nouioui I."/>
            <person name="Goodfellow M."/>
        </authorList>
    </citation>
    <scope>NUCLEOTIDE SEQUENCE</scope>
    <source>
        <strain evidence="19">DSM 45618</strain>
    </source>
</reference>
<evidence type="ECO:0000256" key="3">
    <source>
        <dbReference type="ARBA" id="ARBA00012374"/>
    </source>
</evidence>
<feature type="compositionally biased region" description="Basic and acidic residues" evidence="18">
    <location>
        <begin position="162"/>
        <end position="172"/>
    </location>
</feature>
<comment type="similarity">
    <text evidence="2 17">Belongs to the UppP family.</text>
</comment>
<proteinExistence type="inferred from homology"/>
<evidence type="ECO:0000256" key="15">
    <source>
        <dbReference type="ARBA" id="ARBA00032932"/>
    </source>
</evidence>
<keyword evidence="7 17" id="KW-0378">Hydrolase</keyword>
<protein>
    <recommendedName>
        <fullName evidence="4 17">Undecaprenyl-diphosphatase</fullName>
        <ecNumber evidence="3 17">3.6.1.27</ecNumber>
    </recommendedName>
    <alternativeName>
        <fullName evidence="15 17">Bacitracin resistance protein</fullName>
    </alternativeName>
    <alternativeName>
        <fullName evidence="14 17">Undecaprenyl pyrophosphate phosphatase</fullName>
    </alternativeName>
</protein>
<comment type="miscellaneous">
    <text evidence="17">Bacitracin is thought to be involved in the inhibition of peptidoglycan synthesis by sequestering undecaprenyl diphosphate, thereby reducing the pool of lipid carrier available.</text>
</comment>
<feature type="transmembrane region" description="Helical" evidence="17">
    <location>
        <begin position="127"/>
        <end position="143"/>
    </location>
</feature>
<dbReference type="GO" id="GO:0005886">
    <property type="term" value="C:plasma membrane"/>
    <property type="evidence" value="ECO:0007669"/>
    <property type="project" value="UniProtKB-SubCell"/>
</dbReference>
<dbReference type="HAMAP" id="MF_01006">
    <property type="entry name" value="Undec_diphosphatase"/>
    <property type="match status" value="1"/>
</dbReference>
<feature type="compositionally biased region" description="Basic and acidic residues" evidence="18">
    <location>
        <begin position="193"/>
        <end position="203"/>
    </location>
</feature>
<feature type="compositionally biased region" description="Low complexity" evidence="18">
    <location>
        <begin position="152"/>
        <end position="161"/>
    </location>
</feature>
<name>A0A8J7WLS1_9ACTN</name>
<feature type="transmembrane region" description="Helical" evidence="17">
    <location>
        <begin position="257"/>
        <end position="275"/>
    </location>
</feature>
<dbReference type="GO" id="GO:0050380">
    <property type="term" value="F:undecaprenyl-diphosphatase activity"/>
    <property type="evidence" value="ECO:0007669"/>
    <property type="project" value="UniProtKB-UniRule"/>
</dbReference>
<evidence type="ECO:0000313" key="19">
    <source>
        <dbReference type="EMBL" id="MBS2961830.1"/>
    </source>
</evidence>
<keyword evidence="10 17" id="KW-1133">Transmembrane helix</keyword>
<dbReference type="GO" id="GO:0008360">
    <property type="term" value="P:regulation of cell shape"/>
    <property type="evidence" value="ECO:0007669"/>
    <property type="project" value="UniProtKB-KW"/>
</dbReference>